<dbReference type="GO" id="GO:0016887">
    <property type="term" value="F:ATP hydrolysis activity"/>
    <property type="evidence" value="ECO:0007669"/>
    <property type="project" value="InterPro"/>
</dbReference>
<dbReference type="SUPFAM" id="SSF52540">
    <property type="entry name" value="P-loop containing nucleoside triphosphate hydrolases"/>
    <property type="match status" value="1"/>
</dbReference>
<keyword evidence="6" id="KW-1185">Reference proteome</keyword>
<dbReference type="PANTHER" id="PTHR30486">
    <property type="entry name" value="TWITCHING MOTILITY PROTEIN PILT"/>
    <property type="match status" value="1"/>
</dbReference>
<dbReference type="EMBL" id="CP031310">
    <property type="protein sequence ID" value="QCC50570.1"/>
    <property type="molecule type" value="Genomic_DNA"/>
</dbReference>
<feature type="domain" description="PilB3-like C-terminal" evidence="3">
    <location>
        <begin position="465"/>
        <end position="537"/>
    </location>
</feature>
<dbReference type="InterPro" id="IPR027417">
    <property type="entry name" value="P-loop_NTPase"/>
</dbReference>
<dbReference type="Pfam" id="PF00437">
    <property type="entry name" value="T2SSE"/>
    <property type="match status" value="1"/>
</dbReference>
<evidence type="ECO:0000259" key="2">
    <source>
        <dbReference type="Pfam" id="PF00437"/>
    </source>
</evidence>
<dbReference type="InterPro" id="IPR056570">
    <property type="entry name" value="PilB3-like_N"/>
</dbReference>
<dbReference type="GeneID" id="39847122"/>
<dbReference type="PANTHER" id="PTHR30486:SF6">
    <property type="entry name" value="TYPE IV PILUS RETRACTATION ATPASE PILT"/>
    <property type="match status" value="1"/>
</dbReference>
<evidence type="ECO:0000259" key="3">
    <source>
        <dbReference type="Pfam" id="PF23989"/>
    </source>
</evidence>
<proteinExistence type="inferred from homology"/>
<organism evidence="5 6">
    <name type="scientific">Halapricum salinum</name>
    <dbReference type="NCBI Taxonomy" id="1457250"/>
    <lineage>
        <taxon>Archaea</taxon>
        <taxon>Methanobacteriati</taxon>
        <taxon>Methanobacteriota</taxon>
        <taxon>Stenosarchaea group</taxon>
        <taxon>Halobacteria</taxon>
        <taxon>Halobacteriales</taxon>
        <taxon>Haloarculaceae</taxon>
        <taxon>Halapricum</taxon>
    </lineage>
</organism>
<dbReference type="Pfam" id="PF23989">
    <property type="entry name" value="PilB3_C"/>
    <property type="match status" value="1"/>
</dbReference>
<protein>
    <submittedName>
        <fullName evidence="5">Type II secretion system protein</fullName>
    </submittedName>
</protein>
<dbReference type="Pfam" id="PF23990">
    <property type="entry name" value="PilB3_N"/>
    <property type="match status" value="1"/>
</dbReference>
<dbReference type="Gene3D" id="3.40.50.300">
    <property type="entry name" value="P-loop containing nucleotide triphosphate hydrolases"/>
    <property type="match status" value="1"/>
</dbReference>
<dbReference type="AlphaFoldDB" id="A0A4D6H9T7"/>
<name>A0A4D6H9T7_9EURY</name>
<dbReference type="RefSeq" id="WP_049994015.1">
    <property type="nucleotide sequence ID" value="NZ_CP031310.1"/>
</dbReference>
<dbReference type="KEGG" id="hsn:DV733_04620"/>
<dbReference type="Gene3D" id="3.30.450.380">
    <property type="match status" value="1"/>
</dbReference>
<dbReference type="Proteomes" id="UP000296706">
    <property type="component" value="Chromosome"/>
</dbReference>
<dbReference type="InterPro" id="IPR001482">
    <property type="entry name" value="T2SS/T4SS_dom"/>
</dbReference>
<feature type="domain" description="Bacterial type II secretion system protein E" evidence="2">
    <location>
        <begin position="219"/>
        <end position="444"/>
    </location>
</feature>
<evidence type="ECO:0000313" key="6">
    <source>
        <dbReference type="Proteomes" id="UP000296706"/>
    </source>
</evidence>
<feature type="domain" description="PilB3-like N-terminal" evidence="4">
    <location>
        <begin position="18"/>
        <end position="91"/>
    </location>
</feature>
<dbReference type="InterPro" id="IPR050921">
    <property type="entry name" value="T4SS_GSP_E_ATPase"/>
</dbReference>
<sequence>MAGSDRGNDDRSRGPLSSAKGWLTRTVRVITGSSVDVADYDPSEHDPLVSFDGLAGMDEVERYWVNAPFAFVSINHDPEENEHRYHVVEPTLDELERDLLERLFEDIRTPLLYREDVEDDPETALAEELEARLEEYGVVVDVESFYRLFYYLYRQFRGYGKIDPLMHDPAIEDVSCDGIGLPIFVYHEGYTDIETNITFEKRELHNFVIQLAQRSGRHISVSDPVVSTTLPDGSRIELALGEEVTPRGSAFTIRKYAEEPFTPVDLLEFGTVDLDMLAFLWLAIESNRSLIFAGGTAAGKTTSMNAMSMFIPPRSKVLTIEDTRELSLYHDNWLSSVTRERFDEDDITMYDLLRSALRHRPEYIVVGEVRGEEAVTLFQAMNTGHTTYSTMHADSVQTVINRLENEPINVPRPMVASLDLLCVQVLTRHNDKRVRRIKTLAEIEGIDQRTGELDYSNAFSWNADDDTFRQRNSELLDEIQTDRGWSRSELQQELRDRRAVLEHLWEDGVTDYRRFTAWINRYYADKPAVMDQIQTSETTAVTD</sequence>
<reference evidence="5 6" key="1">
    <citation type="journal article" date="2019" name="Nat. Commun.">
        <title>A new type of DNA phosphorothioation-based antiviral system in archaea.</title>
        <authorList>
            <person name="Xiong L."/>
            <person name="Liu S."/>
            <person name="Chen S."/>
            <person name="Xiao Y."/>
            <person name="Zhu B."/>
            <person name="Gao Y."/>
            <person name="Zhang Y."/>
            <person name="Chen B."/>
            <person name="Luo J."/>
            <person name="Deng Z."/>
            <person name="Chen X."/>
            <person name="Wang L."/>
            <person name="Chen S."/>
        </authorList>
    </citation>
    <scope>NUCLEOTIDE SEQUENCE [LARGE SCALE GENOMIC DNA]</scope>
    <source>
        <strain evidence="5 6">CBA1105</strain>
    </source>
</reference>
<dbReference type="InterPro" id="IPR056571">
    <property type="entry name" value="PilB3-like_C"/>
</dbReference>
<accession>A0A4D6H9T7</accession>
<dbReference type="CDD" id="cd01130">
    <property type="entry name" value="VirB11-like_ATPase"/>
    <property type="match status" value="1"/>
</dbReference>
<comment type="similarity">
    <text evidence="1">Belongs to the GSP E family.</text>
</comment>
<evidence type="ECO:0000259" key="4">
    <source>
        <dbReference type="Pfam" id="PF23990"/>
    </source>
</evidence>
<evidence type="ECO:0000256" key="1">
    <source>
        <dbReference type="ARBA" id="ARBA00006611"/>
    </source>
</evidence>
<dbReference type="OrthoDB" id="33500at2157"/>
<gene>
    <name evidence="5" type="ORF">DV733_04620</name>
</gene>
<evidence type="ECO:0000313" key="5">
    <source>
        <dbReference type="EMBL" id="QCC50570.1"/>
    </source>
</evidence>
<dbReference type="STRING" id="1457250.GCA_000755225_03228"/>